<organism evidence="2 3">
    <name type="scientific">Streptococcus cristatus</name>
    <dbReference type="NCBI Taxonomy" id="45634"/>
    <lineage>
        <taxon>Bacteria</taxon>
        <taxon>Bacillati</taxon>
        <taxon>Bacillota</taxon>
        <taxon>Bacilli</taxon>
        <taxon>Lactobacillales</taxon>
        <taxon>Streptococcaceae</taxon>
        <taxon>Streptococcus</taxon>
    </lineage>
</organism>
<dbReference type="EMBL" id="RJPM01000001">
    <property type="protein sequence ID" value="RSJ77750.1"/>
    <property type="molecule type" value="Genomic_DNA"/>
</dbReference>
<evidence type="ECO:0000313" key="3">
    <source>
        <dbReference type="Proteomes" id="UP000272213"/>
    </source>
</evidence>
<accession>A0A3R9KKP2</accession>
<dbReference type="Pfam" id="PF01381">
    <property type="entry name" value="HTH_3"/>
    <property type="match status" value="1"/>
</dbReference>
<evidence type="ECO:0000313" key="2">
    <source>
        <dbReference type="EMBL" id="RSJ77750.1"/>
    </source>
</evidence>
<dbReference type="RefSeq" id="WP_005589773.1">
    <property type="nucleotide sequence ID" value="NZ_CAURYF010000014.1"/>
</dbReference>
<comment type="caution">
    <text evidence="2">The sequence shown here is derived from an EMBL/GenBank/DDBJ whole genome shotgun (WGS) entry which is preliminary data.</text>
</comment>
<gene>
    <name evidence="2" type="ORF">D8798_01070</name>
</gene>
<dbReference type="Gene3D" id="1.10.260.40">
    <property type="entry name" value="lambda repressor-like DNA-binding domains"/>
    <property type="match status" value="1"/>
</dbReference>
<dbReference type="InterPro" id="IPR001387">
    <property type="entry name" value="Cro/C1-type_HTH"/>
</dbReference>
<dbReference type="AlphaFoldDB" id="A0A3R9KKP2"/>
<dbReference type="SUPFAM" id="SSF47413">
    <property type="entry name" value="lambda repressor-like DNA-binding domains"/>
    <property type="match status" value="1"/>
</dbReference>
<name>A0A3R9KKP2_STRCR</name>
<dbReference type="GO" id="GO:0003677">
    <property type="term" value="F:DNA binding"/>
    <property type="evidence" value="ECO:0007669"/>
    <property type="project" value="InterPro"/>
</dbReference>
<feature type="domain" description="HTH cro/C1-type" evidence="1">
    <location>
        <begin position="152"/>
        <end position="194"/>
    </location>
</feature>
<evidence type="ECO:0000259" key="1">
    <source>
        <dbReference type="PROSITE" id="PS50943"/>
    </source>
</evidence>
<dbReference type="Proteomes" id="UP000272213">
    <property type="component" value="Unassembled WGS sequence"/>
</dbReference>
<reference evidence="2 3" key="1">
    <citation type="submission" date="2018-11" db="EMBL/GenBank/DDBJ databases">
        <title>Species Designations Belie Phenotypic and Genotypic Heterogeneity in Oral Streptococci.</title>
        <authorList>
            <person name="Velsko I."/>
        </authorList>
    </citation>
    <scope>NUCLEOTIDE SEQUENCE [LARGE SCALE GENOMIC DNA]</scope>
    <source>
        <strain evidence="2 3">BCA6</strain>
    </source>
</reference>
<dbReference type="CDD" id="cd00093">
    <property type="entry name" value="HTH_XRE"/>
    <property type="match status" value="1"/>
</dbReference>
<dbReference type="GeneID" id="48423640"/>
<dbReference type="InterPro" id="IPR010982">
    <property type="entry name" value="Lambda_DNA-bd_dom_sf"/>
</dbReference>
<proteinExistence type="predicted"/>
<dbReference type="PROSITE" id="PS50943">
    <property type="entry name" value="HTH_CROC1"/>
    <property type="match status" value="1"/>
</dbReference>
<sequence length="512" mass="60849">MKNIFEEKLSSLLKIIKCEVGITAKQITTELGFSKNTLTNWKNGTIPKKSKLIKFLSYVESLQDRIGDNEELEDFLILFTPDDEIEQQKKYNKTNIQKNKETFKSNFNNLIDFLNSGLNFHSSIYNITDLQKQELESNLPNKYEIDSIQKWLASELKVSESQISNWKNGKTFPTLKNLQKIHNFCNLQSDTTFILVDIPKKDFRPLFLKSLEYERHLTEFKQNYLKFIKELIIKSQHIGDFSSAIEQNHCLLTNKYKALDNIRDEIFAKNIIFLNKAFNKCLTNNSISFIEWLFQKIAKYRKFDSLLNEEFEDVKDLKDIADKIEYAFKILDNNRTSELEKWLEFSSFLKLVVKYLKQEELCSEEEEKEEIKKYVNDHLNIEHDNLNNLFIELHFENDYYAFEQFFKEFRDLLLYRDYSPKYLENLIPTSLSLETDVISQQLQANFQLLSDFIENYIIGNEVELSYLNLATPLFKKLLNIDNIQNWNIMLKTKLDFSLLDEYQKLYAEILEL</sequence>
<protein>
    <submittedName>
        <fullName evidence="2">Helix-turn-helix protein</fullName>
    </submittedName>
</protein>